<dbReference type="FunCoup" id="A0A2K1IFI6">
    <property type="interactions" value="358"/>
</dbReference>
<evidence type="ECO:0000256" key="1">
    <source>
        <dbReference type="SAM" id="MobiDB-lite"/>
    </source>
</evidence>
<dbReference type="InterPro" id="IPR013761">
    <property type="entry name" value="SAM/pointed_sf"/>
</dbReference>
<dbReference type="RefSeq" id="XP_024363676.1">
    <property type="nucleotide sequence ID" value="XM_024507908.2"/>
</dbReference>
<dbReference type="Gramene" id="Pp3c24_4620V3.5">
    <property type="protein sequence ID" value="Pp3c24_4620V3.5"/>
    <property type="gene ID" value="Pp3c24_4620"/>
</dbReference>
<keyword evidence="4" id="KW-1185">Reference proteome</keyword>
<sequence length="372" mass="42263">MSGVIDPLQTPCVEEQGKSQEDSWESEKTRSHSPPLLPDQTTVVLQWSVEQVNNWLLHSVPAEPDRLKDISSKFISEGVDGLTLLTLQRSHQACASMTDQEWLLLKVARRWLMTQGERPLVSWPSRVKVRSTESCATPPDTPQSARSDKSVNLKEYHDTSVSPLKQWKLPRLQWGKDDQEEALGREVQHLRGEIVGAEERENLHLAQLDHVDEVLRTSQLSCYLHTRTRWTALSGEPPVDDTDVDDWLLRFVVIRGSSICFFLRATDLRPQGTIMRSEIVEVGIIPNHLHHQGDTRWSAFHITTCHGLRLECSSLIKLQIDCWMSVINGGYNYGDLLRECSPHVNGEKSLHSMESNAAFFEREEGALFGEVD</sequence>
<dbReference type="Gramene" id="Pp3c24_4620V3.4">
    <property type="protein sequence ID" value="Pp3c24_4620V3.4"/>
    <property type="gene ID" value="Pp3c24_4620"/>
</dbReference>
<dbReference type="PANTHER" id="PTHR34837">
    <property type="entry name" value="OS05G0595500 PROTEIN"/>
    <property type="match status" value="1"/>
</dbReference>
<dbReference type="GeneID" id="112276518"/>
<dbReference type="OMA" id="RSHIACE"/>
<dbReference type="Gramene" id="Pp3c24_4620V3.1">
    <property type="protein sequence ID" value="Pp3c24_4620V3.1"/>
    <property type="gene ID" value="Pp3c24_4620"/>
</dbReference>
<dbReference type="EMBL" id="ABEU02000024">
    <property type="protein sequence ID" value="PNR28035.1"/>
    <property type="molecule type" value="Genomic_DNA"/>
</dbReference>
<dbReference type="Gramene" id="Pp3c24_4620V3.7">
    <property type="protein sequence ID" value="Pp3c24_4620V3.7"/>
    <property type="gene ID" value="Pp3c24_4620"/>
</dbReference>
<dbReference type="SUPFAM" id="SSF47769">
    <property type="entry name" value="SAM/Pointed domain"/>
    <property type="match status" value="1"/>
</dbReference>
<feature type="region of interest" description="Disordered" evidence="1">
    <location>
        <begin position="1"/>
        <end position="37"/>
    </location>
</feature>
<dbReference type="EnsemblPlants" id="Pp3c24_4620V3.5">
    <property type="protein sequence ID" value="Pp3c24_4620V3.5"/>
    <property type="gene ID" value="Pp3c24_4620"/>
</dbReference>
<dbReference type="OrthoDB" id="1676529at2759"/>
<dbReference type="STRING" id="3218.A0A2K1IFI6"/>
<dbReference type="Gramene" id="Pp3c24_4620V3.6">
    <property type="protein sequence ID" value="Pp3c24_4620V3.6"/>
    <property type="gene ID" value="Pp3c24_4620"/>
</dbReference>
<evidence type="ECO:0000313" key="3">
    <source>
        <dbReference type="EnsemblPlants" id="Pp3c24_4620V3.1"/>
    </source>
</evidence>
<dbReference type="Gramene" id="Pp3c24_4620V3.2">
    <property type="protein sequence ID" value="Pp3c24_4620V3.2"/>
    <property type="gene ID" value="Pp3c24_4620"/>
</dbReference>
<accession>A0A2K1IFI6</accession>
<gene>
    <name evidence="3" type="primary">LOC112276518</name>
    <name evidence="2" type="ORF">PHYPA_028627</name>
</gene>
<dbReference type="AlphaFoldDB" id="A0A2K1IFI6"/>
<dbReference type="EnsemblPlants" id="Pp3c24_4620V3.4">
    <property type="protein sequence ID" value="Pp3c24_4620V3.4"/>
    <property type="gene ID" value="Pp3c24_4620"/>
</dbReference>
<dbReference type="RefSeq" id="XP_024363677.1">
    <property type="nucleotide sequence ID" value="XM_024507909.2"/>
</dbReference>
<reference evidence="3" key="3">
    <citation type="submission" date="2020-12" db="UniProtKB">
        <authorList>
            <consortium name="EnsemblPlants"/>
        </authorList>
    </citation>
    <scope>IDENTIFICATION</scope>
</reference>
<dbReference type="PANTHER" id="PTHR34837:SF2">
    <property type="entry name" value="OS05G0595500 PROTEIN"/>
    <property type="match status" value="1"/>
</dbReference>
<dbReference type="EnsemblPlants" id="Pp3c24_4620V3.1">
    <property type="protein sequence ID" value="Pp3c24_4620V3.1"/>
    <property type="gene ID" value="Pp3c24_4620"/>
</dbReference>
<evidence type="ECO:0000313" key="4">
    <source>
        <dbReference type="Proteomes" id="UP000006727"/>
    </source>
</evidence>
<reference evidence="2 4" key="1">
    <citation type="journal article" date="2008" name="Science">
        <title>The Physcomitrella genome reveals evolutionary insights into the conquest of land by plants.</title>
        <authorList>
            <person name="Rensing S."/>
            <person name="Lang D."/>
            <person name="Zimmer A."/>
            <person name="Terry A."/>
            <person name="Salamov A."/>
            <person name="Shapiro H."/>
            <person name="Nishiyama T."/>
            <person name="Perroud P.-F."/>
            <person name="Lindquist E."/>
            <person name="Kamisugi Y."/>
            <person name="Tanahashi T."/>
            <person name="Sakakibara K."/>
            <person name="Fujita T."/>
            <person name="Oishi K."/>
            <person name="Shin-I T."/>
            <person name="Kuroki Y."/>
            <person name="Toyoda A."/>
            <person name="Suzuki Y."/>
            <person name="Hashimoto A."/>
            <person name="Yamaguchi K."/>
            <person name="Sugano A."/>
            <person name="Kohara Y."/>
            <person name="Fujiyama A."/>
            <person name="Anterola A."/>
            <person name="Aoki S."/>
            <person name="Ashton N."/>
            <person name="Barbazuk W.B."/>
            <person name="Barker E."/>
            <person name="Bennetzen J."/>
            <person name="Bezanilla M."/>
            <person name="Blankenship R."/>
            <person name="Cho S.H."/>
            <person name="Dutcher S."/>
            <person name="Estelle M."/>
            <person name="Fawcett J.A."/>
            <person name="Gundlach H."/>
            <person name="Hanada K."/>
            <person name="Heyl A."/>
            <person name="Hicks K.A."/>
            <person name="Hugh J."/>
            <person name="Lohr M."/>
            <person name="Mayer K."/>
            <person name="Melkozernov A."/>
            <person name="Murata T."/>
            <person name="Nelson D."/>
            <person name="Pils B."/>
            <person name="Prigge M."/>
            <person name="Reiss B."/>
            <person name="Renner T."/>
            <person name="Rombauts S."/>
            <person name="Rushton P."/>
            <person name="Sanderfoot A."/>
            <person name="Schween G."/>
            <person name="Shiu S.-H."/>
            <person name="Stueber K."/>
            <person name="Theodoulou F.L."/>
            <person name="Tu H."/>
            <person name="Van de Peer Y."/>
            <person name="Verrier P.J."/>
            <person name="Waters E."/>
            <person name="Wood A."/>
            <person name="Yang L."/>
            <person name="Cove D."/>
            <person name="Cuming A."/>
            <person name="Hasebe M."/>
            <person name="Lucas S."/>
            <person name="Mishler D.B."/>
            <person name="Reski R."/>
            <person name="Grigoriev I."/>
            <person name="Quatrano R.S."/>
            <person name="Boore J.L."/>
        </authorList>
    </citation>
    <scope>NUCLEOTIDE SEQUENCE [LARGE SCALE GENOMIC DNA]</scope>
    <source>
        <strain evidence="3 4">cv. Gransden 2004</strain>
    </source>
</reference>
<dbReference type="EnsemblPlants" id="Pp3c24_4620V3.7">
    <property type="protein sequence ID" value="Pp3c24_4620V3.7"/>
    <property type="gene ID" value="Pp3c24_4620"/>
</dbReference>
<dbReference type="Gene3D" id="1.10.150.50">
    <property type="entry name" value="Transcription Factor, Ets-1"/>
    <property type="match status" value="1"/>
</dbReference>
<dbReference type="Proteomes" id="UP000006727">
    <property type="component" value="Chromosome 24"/>
</dbReference>
<feature type="region of interest" description="Disordered" evidence="1">
    <location>
        <begin position="131"/>
        <end position="150"/>
    </location>
</feature>
<organism evidence="2">
    <name type="scientific">Physcomitrium patens</name>
    <name type="common">Spreading-leaved earth moss</name>
    <name type="synonym">Physcomitrella patens</name>
    <dbReference type="NCBI Taxonomy" id="3218"/>
    <lineage>
        <taxon>Eukaryota</taxon>
        <taxon>Viridiplantae</taxon>
        <taxon>Streptophyta</taxon>
        <taxon>Embryophyta</taxon>
        <taxon>Bryophyta</taxon>
        <taxon>Bryophytina</taxon>
        <taxon>Bryopsida</taxon>
        <taxon>Funariidae</taxon>
        <taxon>Funariales</taxon>
        <taxon>Funariaceae</taxon>
        <taxon>Physcomitrium</taxon>
    </lineage>
</organism>
<dbReference type="EnsemblPlants" id="Pp3c24_4620V3.6">
    <property type="protein sequence ID" value="Pp3c24_4620V3.6"/>
    <property type="gene ID" value="Pp3c24_4620"/>
</dbReference>
<dbReference type="KEGG" id="ppp:112276518"/>
<reference evidence="2 4" key="2">
    <citation type="journal article" date="2018" name="Plant J.">
        <title>The Physcomitrella patens chromosome-scale assembly reveals moss genome structure and evolution.</title>
        <authorList>
            <person name="Lang D."/>
            <person name="Ullrich K.K."/>
            <person name="Murat F."/>
            <person name="Fuchs J."/>
            <person name="Jenkins J."/>
            <person name="Haas F.B."/>
            <person name="Piednoel M."/>
            <person name="Gundlach H."/>
            <person name="Van Bel M."/>
            <person name="Meyberg R."/>
            <person name="Vives C."/>
            <person name="Morata J."/>
            <person name="Symeonidi A."/>
            <person name="Hiss M."/>
            <person name="Muchero W."/>
            <person name="Kamisugi Y."/>
            <person name="Saleh O."/>
            <person name="Blanc G."/>
            <person name="Decker E.L."/>
            <person name="van Gessel N."/>
            <person name="Grimwood J."/>
            <person name="Hayes R.D."/>
            <person name="Graham S.W."/>
            <person name="Gunter L.E."/>
            <person name="McDaniel S.F."/>
            <person name="Hoernstein S.N.W."/>
            <person name="Larsson A."/>
            <person name="Li F.W."/>
            <person name="Perroud P.F."/>
            <person name="Phillips J."/>
            <person name="Ranjan P."/>
            <person name="Rokshar D.S."/>
            <person name="Rothfels C.J."/>
            <person name="Schneider L."/>
            <person name="Shu S."/>
            <person name="Stevenson D.W."/>
            <person name="Thummler F."/>
            <person name="Tillich M."/>
            <person name="Villarreal Aguilar J.C."/>
            <person name="Widiez T."/>
            <person name="Wong G.K."/>
            <person name="Wymore A."/>
            <person name="Zhang Y."/>
            <person name="Zimmer A.D."/>
            <person name="Quatrano R.S."/>
            <person name="Mayer K.F.X."/>
            <person name="Goodstein D."/>
            <person name="Casacuberta J.M."/>
            <person name="Vandepoele K."/>
            <person name="Reski R."/>
            <person name="Cuming A.C."/>
            <person name="Tuskan G.A."/>
            <person name="Maumus F."/>
            <person name="Salse J."/>
            <person name="Schmutz J."/>
            <person name="Rensing S.A."/>
        </authorList>
    </citation>
    <scope>NUCLEOTIDE SEQUENCE [LARGE SCALE GENOMIC DNA]</scope>
    <source>
        <strain evidence="3 4">cv. Gransden 2004</strain>
    </source>
</reference>
<dbReference type="Gramene" id="Pp3c24_4620V3.3">
    <property type="protein sequence ID" value="Pp3c24_4620V3.3"/>
    <property type="gene ID" value="Pp3c24_4620"/>
</dbReference>
<dbReference type="EnsemblPlants" id="Pp3c24_4620V3.3">
    <property type="protein sequence ID" value="Pp3c24_4620V3.3"/>
    <property type="gene ID" value="Pp3c24_4620"/>
</dbReference>
<name>A0A2K1IFI6_PHYPA</name>
<dbReference type="PaxDb" id="3218-PP1S18_24V6.1"/>
<evidence type="ECO:0008006" key="5">
    <source>
        <dbReference type="Google" id="ProtNLM"/>
    </source>
</evidence>
<dbReference type="EnsemblPlants" id="Pp3c24_4620V3.2">
    <property type="protein sequence ID" value="Pp3c24_4620V3.2"/>
    <property type="gene ID" value="Pp3c24_4620"/>
</dbReference>
<proteinExistence type="predicted"/>
<feature type="compositionally biased region" description="Basic and acidic residues" evidence="1">
    <location>
        <begin position="15"/>
        <end position="30"/>
    </location>
</feature>
<protein>
    <recommendedName>
        <fullName evidence="5">SAM domain-containing protein</fullName>
    </recommendedName>
</protein>
<evidence type="ECO:0000313" key="2">
    <source>
        <dbReference type="EMBL" id="PNR28035.1"/>
    </source>
</evidence>